<evidence type="ECO:0000256" key="3">
    <source>
        <dbReference type="ARBA" id="ARBA00022989"/>
    </source>
</evidence>
<keyword evidence="4 5" id="KW-0472">Membrane</keyword>
<comment type="subcellular location">
    <subcellularLocation>
        <location evidence="1">Membrane</location>
        <topology evidence="1">Multi-pass membrane protein</topology>
    </subcellularLocation>
</comment>
<dbReference type="PANTHER" id="PTHR36926">
    <property type="entry name" value="COLICIN V PRODUCTION PROTEIN"/>
    <property type="match status" value="1"/>
</dbReference>
<protein>
    <submittedName>
        <fullName evidence="6">Colicin V production CvpA</fullName>
    </submittedName>
</protein>
<keyword evidence="2 5" id="KW-0812">Transmembrane</keyword>
<sequence>MSGINWLDLIVIAFTLIFALKGLSSGLVREIFGIIGMIGGFIIAIKFKAEVGAWISANIYDLNKLGLMDSNGTEIIVGFVAALFGIWLIALILGELLTKMLSLSGLGIVDRIGGFIFGGAKIFLIFAIIAVFVRSSAFLNKQARPFFENSFTYPYLINTGAWMMGLKLNDIIPVIEDEKNQEANQTNIIYEKSNFNENFINGESNETEKQNYEN</sequence>
<feature type="transmembrane region" description="Helical" evidence="5">
    <location>
        <begin position="75"/>
        <end position="93"/>
    </location>
</feature>
<dbReference type="RefSeq" id="WP_101637064.1">
    <property type="nucleotide sequence ID" value="NZ_JANQCS010000012.1"/>
</dbReference>
<dbReference type="GO" id="GO:0016020">
    <property type="term" value="C:membrane"/>
    <property type="evidence" value="ECO:0007669"/>
    <property type="project" value="UniProtKB-SubCell"/>
</dbReference>
<name>A0A2I1NAV3_9BACT</name>
<accession>A0A2I1NAV3</accession>
<reference evidence="6 7" key="1">
    <citation type="submission" date="2017-12" db="EMBL/GenBank/DDBJ databases">
        <title>Phylogenetic diversity of female urinary microbiome.</title>
        <authorList>
            <person name="Thomas-White K."/>
            <person name="Wolfe A.J."/>
        </authorList>
    </citation>
    <scope>NUCLEOTIDE SEQUENCE [LARGE SCALE GENOMIC DNA]</scope>
    <source>
        <strain evidence="6 7">UMB0112</strain>
    </source>
</reference>
<evidence type="ECO:0000256" key="1">
    <source>
        <dbReference type="ARBA" id="ARBA00004141"/>
    </source>
</evidence>
<dbReference type="EMBL" id="PKHU01000003">
    <property type="protein sequence ID" value="PKZ29492.1"/>
    <property type="molecule type" value="Genomic_DNA"/>
</dbReference>
<dbReference type="InterPro" id="IPR052719">
    <property type="entry name" value="CvpA-like"/>
</dbReference>
<organism evidence="6 7">
    <name type="scientific">Campylobacter ureolyticus</name>
    <dbReference type="NCBI Taxonomy" id="827"/>
    <lineage>
        <taxon>Bacteria</taxon>
        <taxon>Pseudomonadati</taxon>
        <taxon>Campylobacterota</taxon>
        <taxon>Epsilonproteobacteria</taxon>
        <taxon>Campylobacterales</taxon>
        <taxon>Campylobacteraceae</taxon>
        <taxon>Campylobacter</taxon>
    </lineage>
</organism>
<comment type="caution">
    <text evidence="6">The sequence shown here is derived from an EMBL/GenBank/DDBJ whole genome shotgun (WGS) entry which is preliminary data.</text>
</comment>
<dbReference type="Pfam" id="PF02674">
    <property type="entry name" value="Colicin_V"/>
    <property type="match status" value="1"/>
</dbReference>
<dbReference type="Proteomes" id="UP000234639">
    <property type="component" value="Unassembled WGS sequence"/>
</dbReference>
<feature type="transmembrane region" description="Helical" evidence="5">
    <location>
        <begin position="6"/>
        <end position="24"/>
    </location>
</feature>
<evidence type="ECO:0000313" key="7">
    <source>
        <dbReference type="Proteomes" id="UP000234639"/>
    </source>
</evidence>
<evidence type="ECO:0000256" key="5">
    <source>
        <dbReference type="SAM" id="Phobius"/>
    </source>
</evidence>
<dbReference type="AlphaFoldDB" id="A0A2I1NAV3"/>
<dbReference type="PANTHER" id="PTHR36926:SF1">
    <property type="entry name" value="COLICIN V PRODUCTION PROTEIN"/>
    <property type="match status" value="1"/>
</dbReference>
<evidence type="ECO:0000256" key="2">
    <source>
        <dbReference type="ARBA" id="ARBA00022692"/>
    </source>
</evidence>
<proteinExistence type="predicted"/>
<dbReference type="GO" id="GO:0009403">
    <property type="term" value="P:toxin biosynthetic process"/>
    <property type="evidence" value="ECO:0007669"/>
    <property type="project" value="InterPro"/>
</dbReference>
<feature type="transmembrane region" description="Helical" evidence="5">
    <location>
        <begin position="31"/>
        <end position="55"/>
    </location>
</feature>
<dbReference type="InterPro" id="IPR003825">
    <property type="entry name" value="Colicin-V_CvpA"/>
</dbReference>
<feature type="transmembrane region" description="Helical" evidence="5">
    <location>
        <begin position="114"/>
        <end position="133"/>
    </location>
</feature>
<keyword evidence="3 5" id="KW-1133">Transmembrane helix</keyword>
<gene>
    <name evidence="6" type="ORF">CYJ41_03815</name>
</gene>
<evidence type="ECO:0000313" key="6">
    <source>
        <dbReference type="EMBL" id="PKZ29492.1"/>
    </source>
</evidence>
<evidence type="ECO:0000256" key="4">
    <source>
        <dbReference type="ARBA" id="ARBA00023136"/>
    </source>
</evidence>